<dbReference type="Pfam" id="PF01657">
    <property type="entry name" value="Stress-antifung"/>
    <property type="match status" value="2"/>
</dbReference>
<evidence type="ECO:0000313" key="8">
    <source>
        <dbReference type="EMBL" id="GMH20841.1"/>
    </source>
</evidence>
<feature type="domain" description="Gnk2-homologous" evidence="7">
    <location>
        <begin position="18"/>
        <end position="120"/>
    </location>
</feature>
<sequence length="252" mass="28049">MASVPLLLLTLFITCCLADDPLGNYCNSDISSSSPIAKNIDHVLLDLVREIEHNFFAATSYGQGESSVYGLAQCRGDVDSNDCLSCVRNASVQIKQLCSGQVDSRIWYDFCFLRYSNDNFYGKLDTSYGILYKNVEDVTDPDSFNKALGALFDRIDSEATKPENQGLGKAKTKLSPFVTLYGLVQCTRDISELDCAQCLATAIENFQGFCSNKKGCRVLYSSCYVRYELYPFFFPLESETDLTKTIKATLHA</sequence>
<dbReference type="EMBL" id="BSYO01000022">
    <property type="protein sequence ID" value="GMH20841.1"/>
    <property type="molecule type" value="Genomic_DNA"/>
</dbReference>
<feature type="chain" id="PRO_5042144119" description="Gnk2-homologous domain-containing protein" evidence="6">
    <location>
        <begin position="19"/>
        <end position="252"/>
    </location>
</feature>
<proteinExistence type="inferred from homology"/>
<keyword evidence="4" id="KW-0677">Repeat</keyword>
<evidence type="ECO:0000256" key="1">
    <source>
        <dbReference type="ARBA" id="ARBA00004613"/>
    </source>
</evidence>
<evidence type="ECO:0000256" key="2">
    <source>
        <dbReference type="ARBA" id="ARBA00022525"/>
    </source>
</evidence>
<organism evidence="8 9">
    <name type="scientific">Nepenthes gracilis</name>
    <name type="common">Slender pitcher plant</name>
    <dbReference type="NCBI Taxonomy" id="150966"/>
    <lineage>
        <taxon>Eukaryota</taxon>
        <taxon>Viridiplantae</taxon>
        <taxon>Streptophyta</taxon>
        <taxon>Embryophyta</taxon>
        <taxon>Tracheophyta</taxon>
        <taxon>Spermatophyta</taxon>
        <taxon>Magnoliopsida</taxon>
        <taxon>eudicotyledons</taxon>
        <taxon>Gunneridae</taxon>
        <taxon>Pentapetalae</taxon>
        <taxon>Caryophyllales</taxon>
        <taxon>Nepenthaceae</taxon>
        <taxon>Nepenthes</taxon>
    </lineage>
</organism>
<evidence type="ECO:0000313" key="9">
    <source>
        <dbReference type="Proteomes" id="UP001279734"/>
    </source>
</evidence>
<evidence type="ECO:0000256" key="4">
    <source>
        <dbReference type="ARBA" id="ARBA00022737"/>
    </source>
</evidence>
<comment type="subcellular location">
    <subcellularLocation>
        <location evidence="1">Secreted</location>
    </subcellularLocation>
</comment>
<protein>
    <recommendedName>
        <fullName evidence="7">Gnk2-homologous domain-containing protein</fullName>
    </recommendedName>
</protein>
<dbReference type="FunFam" id="3.30.430.20:FF:000002">
    <property type="entry name" value="Cysteine-rich receptor-like protein kinase 10"/>
    <property type="match status" value="1"/>
</dbReference>
<dbReference type="InterPro" id="IPR038408">
    <property type="entry name" value="GNK2_sf"/>
</dbReference>
<keyword evidence="3 6" id="KW-0732">Signal</keyword>
<name>A0AAD3T318_NEPGR</name>
<dbReference type="AlphaFoldDB" id="A0AAD3T318"/>
<dbReference type="Proteomes" id="UP001279734">
    <property type="component" value="Unassembled WGS sequence"/>
</dbReference>
<accession>A0AAD3T318</accession>
<dbReference type="GO" id="GO:0005576">
    <property type="term" value="C:extracellular region"/>
    <property type="evidence" value="ECO:0007669"/>
    <property type="project" value="UniProtKB-SubCell"/>
</dbReference>
<dbReference type="Gene3D" id="3.30.430.20">
    <property type="entry name" value="Gnk2 domain, C-X8-C-X2-C motif"/>
    <property type="match status" value="2"/>
</dbReference>
<feature type="domain" description="Gnk2-homologous" evidence="7">
    <location>
        <begin position="126"/>
        <end position="232"/>
    </location>
</feature>
<feature type="signal peptide" evidence="6">
    <location>
        <begin position="1"/>
        <end position="18"/>
    </location>
</feature>
<dbReference type="CDD" id="cd23509">
    <property type="entry name" value="Gnk2-like"/>
    <property type="match status" value="2"/>
</dbReference>
<dbReference type="InterPro" id="IPR050581">
    <property type="entry name" value="CRR_secretory_protein"/>
</dbReference>
<evidence type="ECO:0000256" key="3">
    <source>
        <dbReference type="ARBA" id="ARBA00022729"/>
    </source>
</evidence>
<evidence type="ECO:0000256" key="5">
    <source>
        <dbReference type="ARBA" id="ARBA00038515"/>
    </source>
</evidence>
<dbReference type="PANTHER" id="PTHR32411:SF55">
    <property type="entry name" value="CYSTEINE-RICH REPEAT SECRETORY PROTEIN 55"/>
    <property type="match status" value="1"/>
</dbReference>
<reference evidence="8" key="1">
    <citation type="submission" date="2023-05" db="EMBL/GenBank/DDBJ databases">
        <title>Nepenthes gracilis genome sequencing.</title>
        <authorList>
            <person name="Fukushima K."/>
        </authorList>
    </citation>
    <scope>NUCLEOTIDE SEQUENCE</scope>
    <source>
        <strain evidence="8">SING2019-196</strain>
    </source>
</reference>
<comment type="similarity">
    <text evidence="5">Belongs to the cysteine-rich repeat secretory protein family.</text>
</comment>
<gene>
    <name evidence="8" type="ORF">Nepgr_022683</name>
</gene>
<evidence type="ECO:0000259" key="7">
    <source>
        <dbReference type="PROSITE" id="PS51473"/>
    </source>
</evidence>
<keyword evidence="2" id="KW-0964">Secreted</keyword>
<keyword evidence="9" id="KW-1185">Reference proteome</keyword>
<evidence type="ECO:0000256" key="6">
    <source>
        <dbReference type="SAM" id="SignalP"/>
    </source>
</evidence>
<comment type="caution">
    <text evidence="8">The sequence shown here is derived from an EMBL/GenBank/DDBJ whole genome shotgun (WGS) entry which is preliminary data.</text>
</comment>
<dbReference type="PROSITE" id="PS51473">
    <property type="entry name" value="GNK2"/>
    <property type="match status" value="2"/>
</dbReference>
<dbReference type="PANTHER" id="PTHR32411">
    <property type="entry name" value="CYSTEINE-RICH REPEAT SECRETORY PROTEIN 38-RELATED"/>
    <property type="match status" value="1"/>
</dbReference>
<dbReference type="InterPro" id="IPR002902">
    <property type="entry name" value="GNK2"/>
</dbReference>